<evidence type="ECO:0000256" key="3">
    <source>
        <dbReference type="ARBA" id="ARBA00012756"/>
    </source>
</evidence>
<dbReference type="PRINTS" id="PR00742">
    <property type="entry name" value="GLHYDRLASE35"/>
</dbReference>
<comment type="caution">
    <text evidence="11">The sequence shown here is derived from an EMBL/GenBank/DDBJ whole genome shotgun (WGS) entry which is preliminary data.</text>
</comment>
<evidence type="ECO:0000313" key="11">
    <source>
        <dbReference type="EMBL" id="KAI5084161.1"/>
    </source>
</evidence>
<dbReference type="GO" id="GO:0004565">
    <property type="term" value="F:beta-galactosidase activity"/>
    <property type="evidence" value="ECO:0007669"/>
    <property type="project" value="UniProtKB-EC"/>
</dbReference>
<dbReference type="InterPro" id="IPR017853">
    <property type="entry name" value="GH"/>
</dbReference>
<name>A0A9D4ZS91_ADICA</name>
<dbReference type="InterPro" id="IPR041392">
    <property type="entry name" value="GHD"/>
</dbReference>
<comment type="similarity">
    <text evidence="2 8">Belongs to the glycosyl hydrolase 35 family.</text>
</comment>
<dbReference type="InterPro" id="IPR043159">
    <property type="entry name" value="Lectin_gal-bd_sf"/>
</dbReference>
<keyword evidence="6 7" id="KW-0326">Glycosidase</keyword>
<dbReference type="InterPro" id="IPR019801">
    <property type="entry name" value="Glyco_hydro_35_CS"/>
</dbReference>
<evidence type="ECO:0000256" key="1">
    <source>
        <dbReference type="ARBA" id="ARBA00001412"/>
    </source>
</evidence>
<dbReference type="Pfam" id="PF21467">
    <property type="entry name" value="BetaGal_gal-bd"/>
    <property type="match status" value="1"/>
</dbReference>
<dbReference type="SUPFAM" id="SSF51445">
    <property type="entry name" value="(Trans)glycosidases"/>
    <property type="match status" value="1"/>
</dbReference>
<dbReference type="Pfam" id="PF01301">
    <property type="entry name" value="Glyco_hydro_35"/>
    <property type="match status" value="1"/>
</dbReference>
<sequence>MAFFWLLLICFSIVFSRQAFAGRAFNVSYDSRAILIDGKRQLIISAGIHYPRATPKMWPGLLRKAKDGGANVIETYVFWNGHEPIRRKYQFGGRYNLVKFVKLVEDAGLMLFLRIGPYVCAEWNFGGLPVWLRDVPGIVFRTNNTIFQEEMSFFVGKIVNLMKDNHLFSWQGGPIILAQIENEYGNIQHSYGDGGKSYVQWAAALAQSLNIGVPWVMCQQKDAPSTIINSCNGFYCDGFKPNSNEKPILWTEDWAGWYANWGEPVPWRPVEDSAFAIARFFQRGGSFHNYYMYFGGTNFGHTSGGPFVTTSYDYDAPIDEYGLLRQPKWGHLRELHISLKLCEEAMFALNIDPLYIKLGPKQEAHVYGSLERDNSEGTSGVCAAFLANIDANRNTKVQFNGQAYELPAWSVSILADCKNVIFNSAKVSAQTSAIHMMRLPLLHRVLHHSITEAYTDISSAKLSWEFFKEPVGAWSNSSMVFSNLVEHLTLTKDSTDYLWYICRFEVSEDDFEAMKESGRQPVLFIEAMRDALSVFINQEFSGFTAASTSQSWVKVEKQLQLEAGWNEIALLSSTVGLQNYGAFLERDGAGLQGQILITGFPSKNLTLTNMEWTYEVGLQGEFLELYSQEGKMEKAWSFLVPNTSSPITWYKTYFDSPFGDGPFAIDLSSMGKGEVWLNGKSLGRYWPALLAPTSGCTNTCDYRGPYSSSKCRNGCGQPTQRWYHVPQSWMKKRENLLVLFEEIGGDVSQVSLVLRYERTICAFVSESQPTTGSWLQQSMWTSNGKLISRAAPKLELTCQEGFVISKISFASFGNPSGQCGDFQLGLCDSKESRPSVENACIGHQRCQLVVAVGSFGEDPCPETEKSLAVEATCTHELGLDIENAASNKQDYLNFVQ</sequence>
<dbReference type="InterPro" id="IPR031330">
    <property type="entry name" value="Gly_Hdrlase_35_cat"/>
</dbReference>
<evidence type="ECO:0000259" key="10">
    <source>
        <dbReference type="PROSITE" id="PS50228"/>
    </source>
</evidence>
<evidence type="ECO:0000256" key="8">
    <source>
        <dbReference type="RuleBase" id="RU003679"/>
    </source>
</evidence>
<keyword evidence="5 7" id="KW-0378">Hydrolase</keyword>
<dbReference type="InterPro" id="IPR008979">
    <property type="entry name" value="Galactose-bd-like_sf"/>
</dbReference>
<feature type="signal peptide" evidence="9">
    <location>
        <begin position="1"/>
        <end position="21"/>
    </location>
</feature>
<reference evidence="11" key="1">
    <citation type="submission" date="2021-01" db="EMBL/GenBank/DDBJ databases">
        <title>Adiantum capillus-veneris genome.</title>
        <authorList>
            <person name="Fang Y."/>
            <person name="Liao Q."/>
        </authorList>
    </citation>
    <scope>NUCLEOTIDE SEQUENCE</scope>
    <source>
        <strain evidence="11">H3</strain>
        <tissue evidence="11">Leaf</tissue>
    </source>
</reference>
<dbReference type="GO" id="GO:0005975">
    <property type="term" value="P:carbohydrate metabolic process"/>
    <property type="evidence" value="ECO:0007669"/>
    <property type="project" value="InterPro"/>
</dbReference>
<evidence type="ECO:0000256" key="6">
    <source>
        <dbReference type="ARBA" id="ARBA00023295"/>
    </source>
</evidence>
<keyword evidence="4 9" id="KW-0732">Signal</keyword>
<dbReference type="CDD" id="cd22842">
    <property type="entry name" value="Gal_Rha_Lectin_BGal"/>
    <property type="match status" value="1"/>
</dbReference>
<evidence type="ECO:0000256" key="9">
    <source>
        <dbReference type="SAM" id="SignalP"/>
    </source>
</evidence>
<evidence type="ECO:0000256" key="2">
    <source>
        <dbReference type="ARBA" id="ARBA00009809"/>
    </source>
</evidence>
<dbReference type="AlphaFoldDB" id="A0A9D4ZS91"/>
<dbReference type="OrthoDB" id="1657402at2759"/>
<dbReference type="Pfam" id="PF17834">
    <property type="entry name" value="GHD"/>
    <property type="match status" value="1"/>
</dbReference>
<dbReference type="EC" id="3.2.1.23" evidence="3 7"/>
<feature type="domain" description="SUEL-type lectin" evidence="10">
    <location>
        <begin position="788"/>
        <end position="874"/>
    </location>
</feature>
<gene>
    <name evidence="11" type="ORF">GOP47_0000330</name>
</gene>
<evidence type="ECO:0000313" key="12">
    <source>
        <dbReference type="Proteomes" id="UP000886520"/>
    </source>
</evidence>
<dbReference type="PROSITE" id="PS50228">
    <property type="entry name" value="SUEL_LECTIN"/>
    <property type="match status" value="1"/>
</dbReference>
<dbReference type="EMBL" id="JABFUD020000001">
    <property type="protein sequence ID" value="KAI5084161.1"/>
    <property type="molecule type" value="Genomic_DNA"/>
</dbReference>
<dbReference type="Gene3D" id="3.20.20.80">
    <property type="entry name" value="Glycosidases"/>
    <property type="match status" value="1"/>
</dbReference>
<dbReference type="FunFam" id="3.20.20.80:FF:000006">
    <property type="entry name" value="Beta-galactosidase"/>
    <property type="match status" value="1"/>
</dbReference>
<dbReference type="GO" id="GO:0030246">
    <property type="term" value="F:carbohydrate binding"/>
    <property type="evidence" value="ECO:0007669"/>
    <property type="project" value="InterPro"/>
</dbReference>
<dbReference type="Pfam" id="PF02140">
    <property type="entry name" value="SUEL_Lectin"/>
    <property type="match status" value="1"/>
</dbReference>
<dbReference type="FunFam" id="2.60.120.260:FF:000142">
    <property type="entry name" value="Beta-galactosidase"/>
    <property type="match status" value="1"/>
</dbReference>
<keyword evidence="12" id="KW-1185">Reference proteome</keyword>
<dbReference type="Gene3D" id="2.60.120.260">
    <property type="entry name" value="Galactose-binding domain-like"/>
    <property type="match status" value="2"/>
</dbReference>
<evidence type="ECO:0000256" key="7">
    <source>
        <dbReference type="RuleBase" id="RU000675"/>
    </source>
</evidence>
<comment type="catalytic activity">
    <reaction evidence="1 7">
        <text>Hydrolysis of terminal non-reducing beta-D-galactose residues in beta-D-galactosides.</text>
        <dbReference type="EC" id="3.2.1.23"/>
    </reaction>
</comment>
<dbReference type="Proteomes" id="UP000886520">
    <property type="component" value="Chromosome 1"/>
</dbReference>
<feature type="chain" id="PRO_5038888192" description="Beta-galactosidase" evidence="9">
    <location>
        <begin position="22"/>
        <end position="896"/>
    </location>
</feature>
<dbReference type="Gene3D" id="2.60.120.740">
    <property type="match status" value="1"/>
</dbReference>
<dbReference type="PROSITE" id="PS01182">
    <property type="entry name" value="GLYCOSYL_HYDROL_F35"/>
    <property type="match status" value="1"/>
</dbReference>
<organism evidence="11 12">
    <name type="scientific">Adiantum capillus-veneris</name>
    <name type="common">Maidenhair fern</name>
    <dbReference type="NCBI Taxonomy" id="13818"/>
    <lineage>
        <taxon>Eukaryota</taxon>
        <taxon>Viridiplantae</taxon>
        <taxon>Streptophyta</taxon>
        <taxon>Embryophyta</taxon>
        <taxon>Tracheophyta</taxon>
        <taxon>Polypodiopsida</taxon>
        <taxon>Polypodiidae</taxon>
        <taxon>Polypodiales</taxon>
        <taxon>Pteridineae</taxon>
        <taxon>Pteridaceae</taxon>
        <taxon>Vittarioideae</taxon>
        <taxon>Adiantum</taxon>
    </lineage>
</organism>
<evidence type="ECO:0000256" key="4">
    <source>
        <dbReference type="ARBA" id="ARBA00022729"/>
    </source>
</evidence>
<dbReference type="InterPro" id="IPR048913">
    <property type="entry name" value="BetaGal_gal-bd"/>
</dbReference>
<protein>
    <recommendedName>
        <fullName evidence="3 7">Beta-galactosidase</fullName>
        <ecNumber evidence="3 7">3.2.1.23</ecNumber>
    </recommendedName>
</protein>
<dbReference type="SUPFAM" id="SSF49785">
    <property type="entry name" value="Galactose-binding domain-like"/>
    <property type="match status" value="2"/>
</dbReference>
<proteinExistence type="inferred from homology"/>
<accession>A0A9D4ZS91</accession>
<evidence type="ECO:0000256" key="5">
    <source>
        <dbReference type="ARBA" id="ARBA00022801"/>
    </source>
</evidence>
<dbReference type="InterPro" id="IPR000922">
    <property type="entry name" value="Lectin_gal-bd_dom"/>
</dbReference>
<dbReference type="PANTHER" id="PTHR23421">
    <property type="entry name" value="BETA-GALACTOSIDASE RELATED"/>
    <property type="match status" value="1"/>
</dbReference>
<dbReference type="InterPro" id="IPR001944">
    <property type="entry name" value="Glycoside_Hdrlase_35"/>
</dbReference>